<reference evidence="1 2" key="1">
    <citation type="submission" date="2017-07" db="EMBL/GenBank/DDBJ databases">
        <title>Phylogenetic study on the rhizospheric bacterium Ochrobactrum sp. A44.</title>
        <authorList>
            <person name="Krzyzanowska D.M."/>
            <person name="Ossowicki A."/>
            <person name="Rajewska M."/>
            <person name="Maciag T."/>
            <person name="Kaczynski Z."/>
            <person name="Czerwicka M."/>
            <person name="Jafra S."/>
        </authorList>
    </citation>
    <scope>NUCLEOTIDE SEQUENCE [LARGE SCALE GENOMIC DNA]</scope>
    <source>
        <strain evidence="1 2">OgA9a</strain>
    </source>
</reference>
<proteinExistence type="predicted"/>
<organism evidence="1 2">
    <name type="scientific">Brucella grignonensis</name>
    <dbReference type="NCBI Taxonomy" id="94627"/>
    <lineage>
        <taxon>Bacteria</taxon>
        <taxon>Pseudomonadati</taxon>
        <taxon>Pseudomonadota</taxon>
        <taxon>Alphaproteobacteria</taxon>
        <taxon>Hyphomicrobiales</taxon>
        <taxon>Brucellaceae</taxon>
        <taxon>Brucella/Ochrobactrum group</taxon>
        <taxon>Brucella</taxon>
    </lineage>
</organism>
<name>A0A256F2Y5_9HYPH</name>
<accession>A0A256F2Y5</accession>
<keyword evidence="2" id="KW-1185">Reference proteome</keyword>
<evidence type="ECO:0000313" key="2">
    <source>
        <dbReference type="Proteomes" id="UP000216478"/>
    </source>
</evidence>
<comment type="caution">
    <text evidence="1">The sequence shown here is derived from an EMBL/GenBank/DDBJ whole genome shotgun (WGS) entry which is preliminary data.</text>
</comment>
<sequence>MPLFILAFITGLVSTMDNRVAYDANKVNEINGSLPIKSAKT</sequence>
<protein>
    <submittedName>
        <fullName evidence="1">Uncharacterized protein</fullName>
    </submittedName>
</protein>
<dbReference type="EMBL" id="NNRL01000164">
    <property type="protein sequence ID" value="OYR09207.1"/>
    <property type="molecule type" value="Genomic_DNA"/>
</dbReference>
<dbReference type="Proteomes" id="UP000216478">
    <property type="component" value="Unassembled WGS sequence"/>
</dbReference>
<dbReference type="AlphaFoldDB" id="A0A256F2Y5"/>
<gene>
    <name evidence="1" type="ORF">CEV33_2936</name>
</gene>
<evidence type="ECO:0000313" key="1">
    <source>
        <dbReference type="EMBL" id="OYR09207.1"/>
    </source>
</evidence>